<evidence type="ECO:0000313" key="8">
    <source>
        <dbReference type="Proteomes" id="UP000604825"/>
    </source>
</evidence>
<keyword evidence="4" id="KW-0009">Actin-binding</keyword>
<comment type="subcellular location">
    <subcellularLocation>
        <location evidence="1">Cytoplasm</location>
        <location evidence="1">Cytoskeleton</location>
    </subcellularLocation>
</comment>
<dbReference type="GO" id="GO:0030041">
    <property type="term" value="P:actin filament polymerization"/>
    <property type="evidence" value="ECO:0007669"/>
    <property type="project" value="InterPro"/>
</dbReference>
<keyword evidence="8" id="KW-1185">Reference proteome</keyword>
<gene>
    <name evidence="7" type="ORF">NCGR_LOCUS59073</name>
</gene>
<feature type="region of interest" description="Disordered" evidence="6">
    <location>
        <begin position="1"/>
        <end position="24"/>
    </location>
</feature>
<comment type="similarity">
    <text evidence="2">Belongs to the ARPC4 family.</text>
</comment>
<comment type="caution">
    <text evidence="7">The sequence shown here is derived from an EMBL/GenBank/DDBJ whole genome shotgun (WGS) entry which is preliminary data.</text>
</comment>
<dbReference type="Proteomes" id="UP000604825">
    <property type="component" value="Unassembled WGS sequence"/>
</dbReference>
<dbReference type="Gene3D" id="3.30.1460.20">
    <property type="match status" value="1"/>
</dbReference>
<keyword evidence="3" id="KW-0963">Cytoplasm</keyword>
<evidence type="ECO:0000256" key="6">
    <source>
        <dbReference type="SAM" id="MobiDB-lite"/>
    </source>
</evidence>
<evidence type="ECO:0000256" key="2">
    <source>
        <dbReference type="ARBA" id="ARBA00005919"/>
    </source>
</evidence>
<dbReference type="InterPro" id="IPR008384">
    <property type="entry name" value="ARPC4"/>
</dbReference>
<dbReference type="PANTHER" id="PTHR33977:SF2">
    <property type="entry name" value="OS09G0309100 PROTEIN"/>
    <property type="match status" value="1"/>
</dbReference>
<dbReference type="PANTHER" id="PTHR33977">
    <property type="entry name" value="ZINC ION BINDING PROTEIN"/>
    <property type="match status" value="1"/>
</dbReference>
<dbReference type="GO" id="GO:0003779">
    <property type="term" value="F:actin binding"/>
    <property type="evidence" value="ECO:0007669"/>
    <property type="project" value="UniProtKB-KW"/>
</dbReference>
<protein>
    <recommendedName>
        <fullName evidence="9">Actin-related protein 2/3 complex subunit 4</fullName>
    </recommendedName>
</protein>
<organism evidence="7 8">
    <name type="scientific">Miscanthus lutarioriparius</name>
    <dbReference type="NCBI Taxonomy" id="422564"/>
    <lineage>
        <taxon>Eukaryota</taxon>
        <taxon>Viridiplantae</taxon>
        <taxon>Streptophyta</taxon>
        <taxon>Embryophyta</taxon>
        <taxon>Tracheophyta</taxon>
        <taxon>Spermatophyta</taxon>
        <taxon>Magnoliopsida</taxon>
        <taxon>Liliopsida</taxon>
        <taxon>Poales</taxon>
        <taxon>Poaceae</taxon>
        <taxon>PACMAD clade</taxon>
        <taxon>Panicoideae</taxon>
        <taxon>Andropogonodae</taxon>
        <taxon>Andropogoneae</taxon>
        <taxon>Saccharinae</taxon>
        <taxon>Miscanthus</taxon>
    </lineage>
</organism>
<name>A0A811RYA8_9POAL</name>
<evidence type="ECO:0000313" key="7">
    <source>
        <dbReference type="EMBL" id="CAD6334975.1"/>
    </source>
</evidence>
<keyword evidence="5" id="KW-0206">Cytoskeleton</keyword>
<evidence type="ECO:0000256" key="5">
    <source>
        <dbReference type="ARBA" id="ARBA00023212"/>
    </source>
</evidence>
<dbReference type="Pfam" id="PF05856">
    <property type="entry name" value="ARPC4"/>
    <property type="match status" value="1"/>
</dbReference>
<dbReference type="EMBL" id="CAJGYO010000017">
    <property type="protein sequence ID" value="CAD6334975.1"/>
    <property type="molecule type" value="Genomic_DNA"/>
</dbReference>
<feature type="region of interest" description="Disordered" evidence="6">
    <location>
        <begin position="705"/>
        <end position="726"/>
    </location>
</feature>
<evidence type="ECO:0000256" key="4">
    <source>
        <dbReference type="ARBA" id="ARBA00023203"/>
    </source>
</evidence>
<dbReference type="GO" id="GO:0005885">
    <property type="term" value="C:Arp2/3 protein complex"/>
    <property type="evidence" value="ECO:0007669"/>
    <property type="project" value="InterPro"/>
</dbReference>
<sequence length="913" mass="105377">MGQETEVAEKEVVQSVSDLPVQDPPGEEFSAADLTWVKYASSEHHRDDVALIPYDRMEAFIGGESNNPECPTRFHIERGRKRERGSLREYRSDEYLLYRMYWCSFGPENYGEGGTILPSRKYRLNTRNRAARPQSMRGCTCHFTVKRLYARPSLLLIIYHERLHVNKSGFICHGPLDRDAIGPGARKMPYIGSEIQQQTMSLIYLGVPEENILQTHIEGIQRYCSADAQVDNLASQYVQKLGMIIKRSTHELDLDDQASIRMWVDRNKKSVFFYQDSTEADAFILGIQTEWQLQQMMRFGHQSLLASHSSFGVSKLKYPLHTLLVFDSRQHALPVAWVITRSVTNKDTLKWMRALTDRIHSIDSTWRIGGFIIDDPASELGPIREVFACPVLFSMWHIRRTWLKNVIKKCSNVEVQREIFIQLGKIIYSIWSEKNPMDALGQLFQDFVDQTTFIKYFKSFWVPKLEMWIDSIRNLPLASQESCGAIEGYHLKLKVKAYDDAQLDALQRVDWLVHKLTTELHSSYWINLFADESGSFPEVKADYIASTSWQRALQIPDDAVTFDDKAPLLARVVSQKDTSQTWTIWNPGSEFSLCDCSWSMQGNLCKHVLKVNMMCGARKDFQPSLTFQSFQHVLLDLWQKPLDDSFSLDLSVAWVMQMQEKIKHVAELATSGGIAQVAGKLPIQWTKKRGRRVAAKRASPLLLPHSNGSLQKDLTPKKSKKRKRLSRFPGHRHRKMLMSVSLFSQANTLRLYLTCIRNTLEAAMCLQNFPCQEVERHNKPEVELKTSPELLLIPVLICRNEAEKCLIETSINSIRISMKVKQADELENILAKKFLRFLSMRAEAFQVLRRKPVQGYDISFLITNYHCEDMHKHKLIDFIVQFMEDIDKEISELKLSVNTRGRLVATEFLKQFI</sequence>
<proteinExistence type="inferred from homology"/>
<evidence type="ECO:0000256" key="3">
    <source>
        <dbReference type="ARBA" id="ARBA00022490"/>
    </source>
</evidence>
<accession>A0A811RYA8</accession>
<dbReference type="InterPro" id="IPR034666">
    <property type="entry name" value="ARPC2/4"/>
</dbReference>
<feature type="compositionally biased region" description="Basic residues" evidence="6">
    <location>
        <begin position="717"/>
        <end position="726"/>
    </location>
</feature>
<dbReference type="AlphaFoldDB" id="A0A811RYA8"/>
<reference evidence="7" key="1">
    <citation type="submission" date="2020-10" db="EMBL/GenBank/DDBJ databases">
        <authorList>
            <person name="Han B."/>
            <person name="Lu T."/>
            <person name="Zhao Q."/>
            <person name="Huang X."/>
            <person name="Zhao Y."/>
        </authorList>
    </citation>
    <scope>NUCLEOTIDE SEQUENCE</scope>
</reference>
<dbReference type="FunFam" id="3.30.1460.20:FF:000001">
    <property type="entry name" value="Actin-related protein 2/3 complex subunit 4"/>
    <property type="match status" value="1"/>
</dbReference>
<dbReference type="SUPFAM" id="SSF69645">
    <property type="entry name" value="Arp2/3 complex subunits"/>
    <property type="match status" value="1"/>
</dbReference>
<evidence type="ECO:0000256" key="1">
    <source>
        <dbReference type="ARBA" id="ARBA00004245"/>
    </source>
</evidence>
<evidence type="ECO:0008006" key="9">
    <source>
        <dbReference type="Google" id="ProtNLM"/>
    </source>
</evidence>
<dbReference type="OrthoDB" id="1703243at2759"/>
<dbReference type="GO" id="GO:0034314">
    <property type="term" value="P:Arp2/3 complex-mediated actin nucleation"/>
    <property type="evidence" value="ECO:0007669"/>
    <property type="project" value="InterPro"/>
</dbReference>